<keyword evidence="3" id="KW-0067">ATP-binding</keyword>
<feature type="binding site" evidence="3">
    <location>
        <begin position="263"/>
        <end position="268"/>
    </location>
    <ligand>
        <name>ATP</name>
        <dbReference type="ChEBI" id="CHEBI:30616"/>
    </ligand>
</feature>
<organism evidence="5 6">
    <name type="scientific">Allofournierella massiliensis</name>
    <dbReference type="NCBI Taxonomy" id="1650663"/>
    <lineage>
        <taxon>Bacteria</taxon>
        <taxon>Bacillati</taxon>
        <taxon>Bacillota</taxon>
        <taxon>Clostridia</taxon>
        <taxon>Eubacteriales</taxon>
        <taxon>Oscillospiraceae</taxon>
        <taxon>Allofournierella</taxon>
    </lineage>
</organism>
<evidence type="ECO:0000313" key="5">
    <source>
        <dbReference type="EMBL" id="TCL57067.1"/>
    </source>
</evidence>
<comment type="caution">
    <text evidence="3">Lacks conserved residue(s) required for the propagation of feature annotation.</text>
</comment>
<keyword evidence="3" id="KW-0963">Cytoplasm</keyword>
<dbReference type="InterPro" id="IPR031322">
    <property type="entry name" value="Shikimate/glucono_kinase"/>
</dbReference>
<comment type="cofactor">
    <cofactor evidence="3">
        <name>Mg(2+)</name>
        <dbReference type="ChEBI" id="CHEBI:18420"/>
    </cofactor>
    <text evidence="3">Binds 1 Mg(2+) ion per subunit.</text>
</comment>
<comment type="pathway">
    <text evidence="1">Metabolic intermediate biosynthesis; chorismate biosynthesis; chorismate from D-erythrose 4-phosphate and phosphoenolpyruvate: step 4/7.</text>
</comment>
<dbReference type="PANTHER" id="PTHR21089:SF1">
    <property type="entry name" value="BIFUNCTIONAL 3-DEHYDROQUINATE DEHYDRATASE_SHIKIMATE DEHYDROGENASE, CHLOROPLASTIC"/>
    <property type="match status" value="1"/>
</dbReference>
<dbReference type="InterPro" id="IPR022893">
    <property type="entry name" value="Shikimate_DH_fam"/>
</dbReference>
<dbReference type="GO" id="GO:0009073">
    <property type="term" value="P:aromatic amino acid family biosynthetic process"/>
    <property type="evidence" value="ECO:0007669"/>
    <property type="project" value="UniProtKB-KW"/>
</dbReference>
<gene>
    <name evidence="3" type="primary">aroK</name>
    <name evidence="5" type="ORF">EDD77_11162</name>
</gene>
<dbReference type="InterPro" id="IPR046346">
    <property type="entry name" value="Aminoacid_DH-like_N_sf"/>
</dbReference>
<keyword evidence="3" id="KW-0460">Magnesium</keyword>
<keyword evidence="3" id="KW-0479">Metal-binding</keyword>
<dbReference type="Pfam" id="PF18317">
    <property type="entry name" value="SDH_C"/>
    <property type="match status" value="1"/>
</dbReference>
<comment type="catalytic activity">
    <reaction evidence="3">
        <text>shikimate + ATP = 3-phosphoshikimate + ADP + H(+)</text>
        <dbReference type="Rhea" id="RHEA:13121"/>
        <dbReference type="ChEBI" id="CHEBI:15378"/>
        <dbReference type="ChEBI" id="CHEBI:30616"/>
        <dbReference type="ChEBI" id="CHEBI:36208"/>
        <dbReference type="ChEBI" id="CHEBI:145989"/>
        <dbReference type="ChEBI" id="CHEBI:456216"/>
        <dbReference type="EC" id="2.7.1.71"/>
    </reaction>
</comment>
<dbReference type="SUPFAM" id="SSF51735">
    <property type="entry name" value="NAD(P)-binding Rossmann-fold domains"/>
    <property type="match status" value="1"/>
</dbReference>
<dbReference type="PANTHER" id="PTHR21089">
    <property type="entry name" value="SHIKIMATE DEHYDROGENASE"/>
    <property type="match status" value="1"/>
</dbReference>
<dbReference type="AlphaFoldDB" id="A0A4R1QU95"/>
<feature type="binding site" evidence="3">
    <location>
        <position position="331"/>
    </location>
    <ligand>
        <name>substrate</name>
    </ligand>
</feature>
<dbReference type="InterPro" id="IPR041121">
    <property type="entry name" value="SDH_C"/>
</dbReference>
<dbReference type="InterPro" id="IPR003593">
    <property type="entry name" value="AAA+_ATPase"/>
</dbReference>
<dbReference type="Pfam" id="PF08501">
    <property type="entry name" value="Shikimate_dh_N"/>
    <property type="match status" value="1"/>
</dbReference>
<comment type="function">
    <text evidence="3">Catalyzes the specific phosphorylation of the 3-hydroxyl group of shikimic acid using ATP as a cosubstrate.</text>
</comment>
<dbReference type="HAMAP" id="MF_00109">
    <property type="entry name" value="Shikimate_kinase"/>
    <property type="match status" value="1"/>
</dbReference>
<dbReference type="GO" id="GO:0005524">
    <property type="term" value="F:ATP binding"/>
    <property type="evidence" value="ECO:0007669"/>
    <property type="project" value="UniProtKB-UniRule"/>
</dbReference>
<dbReference type="UniPathway" id="UPA00053">
    <property type="reaction ID" value="UER00088"/>
</dbReference>
<evidence type="ECO:0000313" key="6">
    <source>
        <dbReference type="Proteomes" id="UP000295184"/>
    </source>
</evidence>
<name>A0A4R1QU95_9FIRM</name>
<feature type="domain" description="AAA+ ATPase" evidence="4">
    <location>
        <begin position="252"/>
        <end position="390"/>
    </location>
</feature>
<dbReference type="Gene3D" id="3.40.50.10860">
    <property type="entry name" value="Leucine Dehydrogenase, chain A, domain 1"/>
    <property type="match status" value="1"/>
</dbReference>
<dbReference type="InterPro" id="IPR000623">
    <property type="entry name" value="Shikimate_kinase/TSH1"/>
</dbReference>
<dbReference type="EMBL" id="SLUM01000011">
    <property type="protein sequence ID" value="TCL57067.1"/>
    <property type="molecule type" value="Genomic_DNA"/>
</dbReference>
<dbReference type="GO" id="GO:0004765">
    <property type="term" value="F:shikimate kinase activity"/>
    <property type="evidence" value="ECO:0007669"/>
    <property type="project" value="UniProtKB-UniRule"/>
</dbReference>
<dbReference type="CDD" id="cd01065">
    <property type="entry name" value="NAD_bind_Shikimate_DH"/>
    <property type="match status" value="1"/>
</dbReference>
<comment type="caution">
    <text evidence="5">The sequence shown here is derived from an EMBL/GenBank/DDBJ whole genome shotgun (WGS) entry which is preliminary data.</text>
</comment>
<evidence type="ECO:0000256" key="2">
    <source>
        <dbReference type="ARBA" id="ARBA00023141"/>
    </source>
</evidence>
<dbReference type="InterPro" id="IPR036291">
    <property type="entry name" value="NAD(P)-bd_dom_sf"/>
</dbReference>
<dbReference type="GO" id="GO:0000287">
    <property type="term" value="F:magnesium ion binding"/>
    <property type="evidence" value="ECO:0007669"/>
    <property type="project" value="UniProtKB-UniRule"/>
</dbReference>
<reference evidence="5 6" key="1">
    <citation type="submission" date="2019-03" db="EMBL/GenBank/DDBJ databases">
        <title>Genomic Encyclopedia of Type Strains, Phase IV (KMG-IV): sequencing the most valuable type-strain genomes for metagenomic binning, comparative biology and taxonomic classification.</title>
        <authorList>
            <person name="Goeker M."/>
        </authorList>
    </citation>
    <scope>NUCLEOTIDE SEQUENCE [LARGE SCALE GENOMIC DNA]</scope>
    <source>
        <strain evidence="5 6">DSM 100451</strain>
    </source>
</reference>
<dbReference type="CDD" id="cd00464">
    <property type="entry name" value="SK"/>
    <property type="match status" value="1"/>
</dbReference>
<feature type="binding site" evidence="3">
    <location>
        <position position="365"/>
    </location>
    <ligand>
        <name>ATP</name>
        <dbReference type="ChEBI" id="CHEBI:30616"/>
    </ligand>
</feature>
<dbReference type="InterPro" id="IPR027417">
    <property type="entry name" value="P-loop_NTPase"/>
</dbReference>
<dbReference type="Pfam" id="PF01202">
    <property type="entry name" value="SKI"/>
    <property type="match status" value="1"/>
</dbReference>
<keyword evidence="2 3" id="KW-0057">Aromatic amino acid biosynthesis</keyword>
<accession>A0A4R1QU95</accession>
<dbReference type="PRINTS" id="PR01100">
    <property type="entry name" value="SHIKIMTKNASE"/>
</dbReference>
<keyword evidence="3" id="KW-0808">Transferase</keyword>
<comment type="pathway">
    <text evidence="3">Metabolic intermediate biosynthesis; chorismate biosynthesis; chorismate from D-erythrose 4-phosphate and phosphoenolpyruvate: step 5/7.</text>
</comment>
<dbReference type="GO" id="GO:0019632">
    <property type="term" value="P:shikimate metabolic process"/>
    <property type="evidence" value="ECO:0007669"/>
    <property type="project" value="TreeGrafter"/>
</dbReference>
<dbReference type="GO" id="GO:0004764">
    <property type="term" value="F:shikimate 3-dehydrogenase (NADP+) activity"/>
    <property type="evidence" value="ECO:0007669"/>
    <property type="project" value="InterPro"/>
</dbReference>
<keyword evidence="3" id="KW-0028">Amino-acid biosynthesis</keyword>
<feature type="binding site" evidence="3">
    <location>
        <position position="285"/>
    </location>
    <ligand>
        <name>substrate</name>
    </ligand>
</feature>
<dbReference type="GO" id="GO:0008652">
    <property type="term" value="P:amino acid biosynthetic process"/>
    <property type="evidence" value="ECO:0007669"/>
    <property type="project" value="UniProtKB-KW"/>
</dbReference>
<evidence type="ECO:0000256" key="3">
    <source>
        <dbReference type="HAMAP-Rule" id="MF_00109"/>
    </source>
</evidence>
<keyword evidence="3" id="KW-0547">Nucleotide-binding</keyword>
<dbReference type="STRING" id="1650663.GCA_001486665_00852"/>
<dbReference type="OrthoDB" id="9792692at2"/>
<dbReference type="GO" id="GO:0050661">
    <property type="term" value="F:NADP binding"/>
    <property type="evidence" value="ECO:0007669"/>
    <property type="project" value="TreeGrafter"/>
</dbReference>
<evidence type="ECO:0000259" key="4">
    <source>
        <dbReference type="SMART" id="SM00382"/>
    </source>
</evidence>
<comment type="subunit">
    <text evidence="3">Monomer.</text>
</comment>
<feature type="binding site" evidence="3">
    <location>
        <position position="309"/>
    </location>
    <ligand>
        <name>substrate</name>
    </ligand>
</feature>
<dbReference type="InterPro" id="IPR013708">
    <property type="entry name" value="Shikimate_DH-bd_N"/>
</dbReference>
<dbReference type="SMART" id="SM00382">
    <property type="entry name" value="AAA"/>
    <property type="match status" value="1"/>
</dbReference>
<comment type="similarity">
    <text evidence="3">Belongs to the shikimate kinase family.</text>
</comment>
<keyword evidence="3 5" id="KW-0418">Kinase</keyword>
<dbReference type="SUPFAM" id="SSF53223">
    <property type="entry name" value="Aminoacid dehydrogenase-like, N-terminal domain"/>
    <property type="match status" value="1"/>
</dbReference>
<dbReference type="EC" id="2.7.1.71" evidence="3"/>
<dbReference type="RefSeq" id="WP_058963351.1">
    <property type="nucleotide sequence ID" value="NZ_CABKVM010000014.1"/>
</dbReference>
<dbReference type="GO" id="GO:0009423">
    <property type="term" value="P:chorismate biosynthetic process"/>
    <property type="evidence" value="ECO:0007669"/>
    <property type="project" value="UniProtKB-UniRule"/>
</dbReference>
<comment type="subcellular location">
    <subcellularLocation>
        <location evidence="3">Cytoplasm</location>
    </subcellularLocation>
</comment>
<dbReference type="SUPFAM" id="SSF52540">
    <property type="entry name" value="P-loop containing nucleoside triphosphate hydrolases"/>
    <property type="match status" value="1"/>
</dbReference>
<sequence>MEYGLIGAKLGHSYSKAIHEALCGYRYELCSLPTEQQAREFLQKKAFRAINVTIPYKQLVIPYCAWLEPRAKAIGAVNTVVNRDGILHGYNTDYDGFLYLANQHGVDFKGKSVLILGTGGTSRTVHAVAKDQGAAEILFASRTGKDGALTYEQAQVQSQVQILINTSPAGMYPNAGECHIQPAGLPRLEAVLDVVYNPFKTELILRVEEAGIPCASGLEMLVAQALYAARQFTGRRIPSSKIQPIVRSIRAQRLNVCLVGMPSCGKSTIGRQLARALNRPFVDLDAEIEKAAGKSIPQIFEERGEDGFRALETETAARFGMGSGQIISCGGGVVKRPENVRALRQNGVIVFIDRPVELLKVGGNRPLSTSMDGLKQMEAERRPLYEGAADLCVKNSGEPFSRATKAAQEALYEAFGIERAQP</sequence>
<protein>
    <recommendedName>
        <fullName evidence="3">Shikimate kinase</fullName>
        <shortName evidence="3">SK</shortName>
        <ecNumber evidence="3">2.7.1.71</ecNumber>
    </recommendedName>
</protein>
<evidence type="ECO:0000256" key="1">
    <source>
        <dbReference type="ARBA" id="ARBA00004871"/>
    </source>
</evidence>
<feature type="binding site" evidence="3">
    <location>
        <position position="381"/>
    </location>
    <ligand>
        <name>substrate</name>
    </ligand>
</feature>
<dbReference type="GO" id="GO:0005829">
    <property type="term" value="C:cytosol"/>
    <property type="evidence" value="ECO:0007669"/>
    <property type="project" value="TreeGrafter"/>
</dbReference>
<dbReference type="Gene3D" id="3.40.50.300">
    <property type="entry name" value="P-loop containing nucleotide triphosphate hydrolases"/>
    <property type="match status" value="1"/>
</dbReference>
<proteinExistence type="inferred from homology"/>
<dbReference type="Gene3D" id="3.40.50.720">
    <property type="entry name" value="NAD(P)-binding Rossmann-like Domain"/>
    <property type="match status" value="1"/>
</dbReference>
<feature type="binding site" evidence="3">
    <location>
        <position position="267"/>
    </location>
    <ligand>
        <name>Mg(2+)</name>
        <dbReference type="ChEBI" id="CHEBI:18420"/>
    </ligand>
</feature>
<dbReference type="Proteomes" id="UP000295184">
    <property type="component" value="Unassembled WGS sequence"/>
</dbReference>